<feature type="region of interest" description="Disordered" evidence="1">
    <location>
        <begin position="1"/>
        <end position="166"/>
    </location>
</feature>
<accession>A0A5J4U783</accession>
<protein>
    <submittedName>
        <fullName evidence="2">Uncharacterized protein</fullName>
    </submittedName>
</protein>
<reference evidence="2 3" key="1">
    <citation type="submission" date="2019-03" db="EMBL/GenBank/DDBJ databases">
        <title>Single cell metagenomics reveals metabolic interactions within the superorganism composed of flagellate Streblomastix strix and complex community of Bacteroidetes bacteria on its surface.</title>
        <authorList>
            <person name="Treitli S.C."/>
            <person name="Kolisko M."/>
            <person name="Husnik F."/>
            <person name="Keeling P."/>
            <person name="Hampl V."/>
        </authorList>
    </citation>
    <scope>NUCLEOTIDE SEQUENCE [LARGE SCALE GENOMIC DNA]</scope>
    <source>
        <strain evidence="2">ST1C</strain>
    </source>
</reference>
<evidence type="ECO:0000313" key="3">
    <source>
        <dbReference type="Proteomes" id="UP000324800"/>
    </source>
</evidence>
<sequence>KSETNNSSTPTTIKSSTTSDESADETGSQQSPPTANDYFASLLTTSFFDPSSSKSRGRANTEKQNKNKEENKNKKNKEKKTRREKERKQYSDEGESESQSETGSQSENSEEKEKTKNLNKKNKQTKSADQKKDLKKKSKPSNKDDNQTNNKNSVVQQQQQQQSISASERLMKQINALEQQQLNDEIKPTGLEIFKSQAPDAPLYLAHVFICQTQIDIHVRMQDGLTLTSALTQNKQVYNQQILQNALQMVVQALKEENIDHRRTYGAIAASFVETDGLENSFPFIAALAGSLDVSQPQTQIEGTVDSNCKILEKLFIFAGNAIQAQNISLEIRANILKFTLGIAKILAKQNDRIFQGRNLLQLFIQALTTAAQSPDNAIKCEVIEGFSSVLDMQVMKQNDASIQPFLIQISQFILSNMDESKVQGDGAGEVIREALVFWQ</sequence>
<feature type="compositionally biased region" description="Basic and acidic residues" evidence="1">
    <location>
        <begin position="59"/>
        <end position="73"/>
    </location>
</feature>
<dbReference type="InterPro" id="IPR016024">
    <property type="entry name" value="ARM-type_fold"/>
</dbReference>
<feature type="compositionally biased region" description="Low complexity" evidence="1">
    <location>
        <begin position="7"/>
        <end position="28"/>
    </location>
</feature>
<dbReference type="EMBL" id="SNRW01019797">
    <property type="protein sequence ID" value="KAA6366043.1"/>
    <property type="molecule type" value="Genomic_DNA"/>
</dbReference>
<feature type="non-terminal residue" evidence="2">
    <location>
        <position position="440"/>
    </location>
</feature>
<gene>
    <name evidence="2" type="ORF">EZS28_038430</name>
</gene>
<dbReference type="InterPro" id="IPR011989">
    <property type="entry name" value="ARM-like"/>
</dbReference>
<dbReference type="OrthoDB" id="951172at2759"/>
<dbReference type="AlphaFoldDB" id="A0A5J4U783"/>
<evidence type="ECO:0000313" key="2">
    <source>
        <dbReference type="EMBL" id="KAA6366043.1"/>
    </source>
</evidence>
<proteinExistence type="predicted"/>
<dbReference type="Gene3D" id="1.25.10.10">
    <property type="entry name" value="Leucine-rich Repeat Variant"/>
    <property type="match status" value="1"/>
</dbReference>
<feature type="non-terminal residue" evidence="2">
    <location>
        <position position="1"/>
    </location>
</feature>
<organism evidence="2 3">
    <name type="scientific">Streblomastix strix</name>
    <dbReference type="NCBI Taxonomy" id="222440"/>
    <lineage>
        <taxon>Eukaryota</taxon>
        <taxon>Metamonada</taxon>
        <taxon>Preaxostyla</taxon>
        <taxon>Oxymonadida</taxon>
        <taxon>Streblomastigidae</taxon>
        <taxon>Streblomastix</taxon>
    </lineage>
</organism>
<name>A0A5J4U783_9EUKA</name>
<dbReference type="SUPFAM" id="SSF48371">
    <property type="entry name" value="ARM repeat"/>
    <property type="match status" value="1"/>
</dbReference>
<feature type="compositionally biased region" description="Basic and acidic residues" evidence="1">
    <location>
        <begin position="81"/>
        <end position="91"/>
    </location>
</feature>
<feature type="compositionally biased region" description="Polar residues" evidence="1">
    <location>
        <begin position="42"/>
        <end position="54"/>
    </location>
</feature>
<comment type="caution">
    <text evidence="2">The sequence shown here is derived from an EMBL/GenBank/DDBJ whole genome shotgun (WGS) entry which is preliminary data.</text>
</comment>
<dbReference type="Proteomes" id="UP000324800">
    <property type="component" value="Unassembled WGS sequence"/>
</dbReference>
<evidence type="ECO:0000256" key="1">
    <source>
        <dbReference type="SAM" id="MobiDB-lite"/>
    </source>
</evidence>